<evidence type="ECO:0000313" key="2">
    <source>
        <dbReference type="WBParaSite" id="nRc.2.0.1.t02913-RA"/>
    </source>
</evidence>
<sequence length="174" mass="20334">MTKIEISYLSPRRDKLVDESYVLRFNDEILNAKYAMFFKVSPMAQLFCLAPTSRWHEALEIFNNSPSLKKNAHCYFMVSACLIEQNRFREAFELFNNFLDFDLVVPEKSHHTVSFHESALNFILKLSSDVRKKSAAFSNFVQYVDLLYDIRCSGIPSDLVQTIEEIFRKLVVEL</sequence>
<proteinExistence type="predicted"/>
<dbReference type="Gene3D" id="1.25.40.10">
    <property type="entry name" value="Tetratricopeptide repeat domain"/>
    <property type="match status" value="1"/>
</dbReference>
<dbReference type="AlphaFoldDB" id="A0A915HLR9"/>
<dbReference type="Proteomes" id="UP000887565">
    <property type="component" value="Unplaced"/>
</dbReference>
<protein>
    <submittedName>
        <fullName evidence="2">Uncharacterized protein</fullName>
    </submittedName>
</protein>
<dbReference type="InterPro" id="IPR011990">
    <property type="entry name" value="TPR-like_helical_dom_sf"/>
</dbReference>
<keyword evidence="1" id="KW-1185">Reference proteome</keyword>
<organism evidence="1 2">
    <name type="scientific">Romanomermis culicivorax</name>
    <name type="common">Nematode worm</name>
    <dbReference type="NCBI Taxonomy" id="13658"/>
    <lineage>
        <taxon>Eukaryota</taxon>
        <taxon>Metazoa</taxon>
        <taxon>Ecdysozoa</taxon>
        <taxon>Nematoda</taxon>
        <taxon>Enoplea</taxon>
        <taxon>Dorylaimia</taxon>
        <taxon>Mermithida</taxon>
        <taxon>Mermithoidea</taxon>
        <taxon>Mermithidae</taxon>
        <taxon>Romanomermis</taxon>
    </lineage>
</organism>
<name>A0A915HLR9_ROMCU</name>
<dbReference type="WBParaSite" id="nRc.2.0.1.t02913-RA">
    <property type="protein sequence ID" value="nRc.2.0.1.t02913-RA"/>
    <property type="gene ID" value="nRc.2.0.1.g02913"/>
</dbReference>
<accession>A0A915HLR9</accession>
<reference evidence="2" key="1">
    <citation type="submission" date="2022-11" db="UniProtKB">
        <authorList>
            <consortium name="WormBaseParasite"/>
        </authorList>
    </citation>
    <scope>IDENTIFICATION</scope>
</reference>
<evidence type="ECO:0000313" key="1">
    <source>
        <dbReference type="Proteomes" id="UP000887565"/>
    </source>
</evidence>